<accession>A0A4Y4C3Z0</accession>
<organism evidence="1 2">
    <name type="scientific">Corynebacterium variabile</name>
    <dbReference type="NCBI Taxonomy" id="1727"/>
    <lineage>
        <taxon>Bacteria</taxon>
        <taxon>Bacillati</taxon>
        <taxon>Actinomycetota</taxon>
        <taxon>Actinomycetes</taxon>
        <taxon>Mycobacteriales</taxon>
        <taxon>Corynebacteriaceae</taxon>
        <taxon>Corynebacterium</taxon>
    </lineage>
</organism>
<dbReference type="AlphaFoldDB" id="A0A4Y4C3Z0"/>
<name>A0A4Y4C3Z0_9CORY</name>
<protein>
    <submittedName>
        <fullName evidence="1">Uncharacterized protein</fullName>
    </submittedName>
</protein>
<dbReference type="Proteomes" id="UP000319986">
    <property type="component" value="Unassembled WGS sequence"/>
</dbReference>
<sequence length="62" mass="6591">MIRITHGVLDDTGEAVITEHPTNACEIVDGCLVIFADAQATSTLAGYAPGAWAEFEIVKDRS</sequence>
<proteinExistence type="predicted"/>
<dbReference type="EMBL" id="BJNT01000026">
    <property type="protein sequence ID" value="GEC87448.1"/>
    <property type="molecule type" value="Genomic_DNA"/>
</dbReference>
<dbReference type="RefSeq" id="WP_141331485.1">
    <property type="nucleotide sequence ID" value="NZ_BJNT01000026.1"/>
</dbReference>
<evidence type="ECO:0000313" key="1">
    <source>
        <dbReference type="EMBL" id="GEC87448.1"/>
    </source>
</evidence>
<dbReference type="GeneID" id="82888833"/>
<reference evidence="1 2" key="1">
    <citation type="submission" date="2019-06" db="EMBL/GenBank/DDBJ databases">
        <title>Whole genome shotgun sequence of Corynebacterium variabile NBRC 15286.</title>
        <authorList>
            <person name="Hosoyama A."/>
            <person name="Uohara A."/>
            <person name="Ohji S."/>
            <person name="Ichikawa N."/>
        </authorList>
    </citation>
    <scope>NUCLEOTIDE SEQUENCE [LARGE SCALE GENOMIC DNA]</scope>
    <source>
        <strain evidence="1 2">NBRC 15286</strain>
    </source>
</reference>
<evidence type="ECO:0000313" key="2">
    <source>
        <dbReference type="Proteomes" id="UP000319986"/>
    </source>
</evidence>
<comment type="caution">
    <text evidence="1">The sequence shown here is derived from an EMBL/GenBank/DDBJ whole genome shotgun (WGS) entry which is preliminary data.</text>
</comment>
<gene>
    <name evidence="1" type="ORF">CVA01_27620</name>
</gene>